<evidence type="ECO:0000313" key="1">
    <source>
        <dbReference type="EMBL" id="KAK8878387.1"/>
    </source>
</evidence>
<protein>
    <recommendedName>
        <fullName evidence="3">MULE transposase domain-containing protein</fullName>
    </recommendedName>
</protein>
<name>A0ABR2JL56_9EUKA</name>
<dbReference type="SUPFAM" id="SSF53098">
    <property type="entry name" value="Ribonuclease H-like"/>
    <property type="match status" value="1"/>
</dbReference>
<evidence type="ECO:0000313" key="2">
    <source>
        <dbReference type="Proteomes" id="UP001470230"/>
    </source>
</evidence>
<comment type="caution">
    <text evidence="1">The sequence shown here is derived from an EMBL/GenBank/DDBJ whole genome shotgun (WGS) entry which is preliminary data.</text>
</comment>
<dbReference type="InterPro" id="IPR012337">
    <property type="entry name" value="RNaseH-like_sf"/>
</dbReference>
<organism evidence="1 2">
    <name type="scientific">Tritrichomonas musculus</name>
    <dbReference type="NCBI Taxonomy" id="1915356"/>
    <lineage>
        <taxon>Eukaryota</taxon>
        <taxon>Metamonada</taxon>
        <taxon>Parabasalia</taxon>
        <taxon>Tritrichomonadida</taxon>
        <taxon>Tritrichomonadidae</taxon>
        <taxon>Tritrichomonas</taxon>
    </lineage>
</organism>
<dbReference type="Proteomes" id="UP001470230">
    <property type="component" value="Unassembled WGS sequence"/>
</dbReference>
<sequence length="100" mass="11614">MKRIKAMKDHNCKVRAFVTDGMPAQKAAYDPTNKHSIQYSEGGTNRNIFFVYCRCHLINRVIEELIEKTPLMRKAKNKVRDLASFLRKKKKCKKIGEVVS</sequence>
<evidence type="ECO:0008006" key="3">
    <source>
        <dbReference type="Google" id="ProtNLM"/>
    </source>
</evidence>
<keyword evidence="2" id="KW-1185">Reference proteome</keyword>
<reference evidence="1 2" key="1">
    <citation type="submission" date="2024-04" db="EMBL/GenBank/DDBJ databases">
        <title>Tritrichomonas musculus Genome.</title>
        <authorList>
            <person name="Alves-Ferreira E."/>
            <person name="Grigg M."/>
            <person name="Lorenzi H."/>
            <person name="Galac M."/>
        </authorList>
    </citation>
    <scope>NUCLEOTIDE SEQUENCE [LARGE SCALE GENOMIC DNA]</scope>
    <source>
        <strain evidence="1 2">EAF2021</strain>
    </source>
</reference>
<gene>
    <name evidence="1" type="ORF">M9Y10_005155</name>
</gene>
<proteinExistence type="predicted"/>
<dbReference type="EMBL" id="JAPFFF010000011">
    <property type="protein sequence ID" value="KAK8878387.1"/>
    <property type="molecule type" value="Genomic_DNA"/>
</dbReference>
<accession>A0ABR2JL56</accession>